<evidence type="ECO:0000313" key="2">
    <source>
        <dbReference type="Proteomes" id="UP000003340"/>
    </source>
</evidence>
<dbReference type="HOGENOM" id="CLU_2715260_0_0_9"/>
<protein>
    <submittedName>
        <fullName evidence="1">Uncharacterized protein</fullName>
    </submittedName>
</protein>
<sequence length="72" mass="8688">MLTFLFCIETAFLNLKPTQLLPPIAPRIQIIAYFFDHQFNWWFFLAYSATKNKGRTKWYALCYLVEMNQGRF</sequence>
<gene>
    <name evidence="1" type="ORF">CLOSTMETH_00944</name>
</gene>
<name>C0EAT0_9FIRM</name>
<organism evidence="1 2">
    <name type="scientific">[Clostridium] methylpentosum DSM 5476</name>
    <dbReference type="NCBI Taxonomy" id="537013"/>
    <lineage>
        <taxon>Bacteria</taxon>
        <taxon>Bacillati</taxon>
        <taxon>Bacillota</taxon>
        <taxon>Clostridia</taxon>
        <taxon>Eubacteriales</taxon>
        <taxon>Oscillospiraceae</taxon>
        <taxon>Oscillospiraceae incertae sedis</taxon>
    </lineage>
</organism>
<dbReference type="AlphaFoldDB" id="C0EAT0"/>
<proteinExistence type="predicted"/>
<keyword evidence="2" id="KW-1185">Reference proteome</keyword>
<reference evidence="1 2" key="1">
    <citation type="submission" date="2009-01" db="EMBL/GenBank/DDBJ databases">
        <authorList>
            <person name="Fulton L."/>
            <person name="Clifton S."/>
            <person name="Fulton B."/>
            <person name="Xu J."/>
            <person name="Minx P."/>
            <person name="Pepin K.H."/>
            <person name="Johnson M."/>
            <person name="Bhonagiri V."/>
            <person name="Nash W.E."/>
            <person name="Mardis E.R."/>
            <person name="Wilson R.K."/>
        </authorList>
    </citation>
    <scope>NUCLEOTIDE SEQUENCE [LARGE SCALE GENOMIC DNA]</scope>
    <source>
        <strain evidence="1 2">DSM 5476</strain>
    </source>
</reference>
<evidence type="ECO:0000313" key="1">
    <source>
        <dbReference type="EMBL" id="EEG31398.1"/>
    </source>
</evidence>
<reference evidence="1 2" key="2">
    <citation type="submission" date="2009-02" db="EMBL/GenBank/DDBJ databases">
        <title>Draft genome sequence of Clostridium methylpentosum (DSM 5476).</title>
        <authorList>
            <person name="Sudarsanam P."/>
            <person name="Ley R."/>
            <person name="Guruge J."/>
            <person name="Turnbaugh P.J."/>
            <person name="Mahowald M."/>
            <person name="Liep D."/>
            <person name="Gordon J."/>
        </authorList>
    </citation>
    <scope>NUCLEOTIDE SEQUENCE [LARGE SCALE GENOMIC DNA]</scope>
    <source>
        <strain evidence="1 2">DSM 5476</strain>
    </source>
</reference>
<dbReference type="Proteomes" id="UP000003340">
    <property type="component" value="Unassembled WGS sequence"/>
</dbReference>
<dbReference type="EMBL" id="ACEC01000035">
    <property type="protein sequence ID" value="EEG31398.1"/>
    <property type="molecule type" value="Genomic_DNA"/>
</dbReference>
<comment type="caution">
    <text evidence="1">The sequence shown here is derived from an EMBL/GenBank/DDBJ whole genome shotgun (WGS) entry which is preliminary data.</text>
</comment>
<accession>C0EAT0</accession>